<dbReference type="AlphaFoldDB" id="A0A117DNQ1"/>
<feature type="transmembrane region" description="Helical" evidence="1">
    <location>
        <begin position="117"/>
        <end position="137"/>
    </location>
</feature>
<dbReference type="OrthoDB" id="70930at2"/>
<feature type="transmembrane region" description="Helical" evidence="1">
    <location>
        <begin position="89"/>
        <end position="105"/>
    </location>
</feature>
<evidence type="ECO:0008006" key="4">
    <source>
        <dbReference type="Google" id="ProtNLM"/>
    </source>
</evidence>
<keyword evidence="1" id="KW-0472">Membrane</keyword>
<comment type="caution">
    <text evidence="2">The sequence shown here is derived from an EMBL/GenBank/DDBJ whole genome shotgun (WGS) entry which is preliminary data.</text>
</comment>
<gene>
    <name evidence="2" type="ORF">DEIGR_102106</name>
</gene>
<dbReference type="EMBL" id="BCMS01000001">
    <property type="protein sequence ID" value="GAQ22079.1"/>
    <property type="molecule type" value="Genomic_DNA"/>
</dbReference>
<feature type="transmembrane region" description="Helical" evidence="1">
    <location>
        <begin position="57"/>
        <end position="77"/>
    </location>
</feature>
<name>A0A117DNQ1_9DEIO</name>
<evidence type="ECO:0000256" key="1">
    <source>
        <dbReference type="SAM" id="Phobius"/>
    </source>
</evidence>
<protein>
    <recommendedName>
        <fullName evidence="4">ABC transporter permease</fullName>
    </recommendedName>
</protein>
<keyword evidence="1" id="KW-0812">Transmembrane</keyword>
<organism evidence="2 3">
    <name type="scientific">Deinococcus grandis</name>
    <dbReference type="NCBI Taxonomy" id="57498"/>
    <lineage>
        <taxon>Bacteria</taxon>
        <taxon>Thermotogati</taxon>
        <taxon>Deinococcota</taxon>
        <taxon>Deinococci</taxon>
        <taxon>Deinococcales</taxon>
        <taxon>Deinococcaceae</taxon>
        <taxon>Deinococcus</taxon>
    </lineage>
</organism>
<feature type="transmembrane region" description="Helical" evidence="1">
    <location>
        <begin position="157"/>
        <end position="175"/>
    </location>
</feature>
<keyword evidence="1" id="KW-1133">Transmembrane helix</keyword>
<evidence type="ECO:0000313" key="2">
    <source>
        <dbReference type="EMBL" id="GAQ22079.1"/>
    </source>
</evidence>
<evidence type="ECO:0000313" key="3">
    <source>
        <dbReference type="Proteomes" id="UP000056209"/>
    </source>
</evidence>
<dbReference type="RefSeq" id="WP_058976993.1">
    <property type="nucleotide sequence ID" value="NZ_BCMS01000001.1"/>
</dbReference>
<dbReference type="Proteomes" id="UP000056209">
    <property type="component" value="Unassembled WGS sequence"/>
</dbReference>
<sequence>MTGIQPLDFSWLGAEWPAALDAARVTLTRLALALGLGLGGGTLLAWTMRRSLRAEALLTPTLLILQAIPWGLLLVALNLIPSLGVRDSTAVGVAALAAGVQVFTLGRRRLEEARPAVLRRALWYAFSAIVASEVLARTDGLGAKLRFFSLNTEPAHLLFYGALCAALVLAFAGLARAARGLLGRTFLGRG</sequence>
<proteinExistence type="predicted"/>
<reference evidence="3" key="1">
    <citation type="submission" date="2015-11" db="EMBL/GenBank/DDBJ databases">
        <title>Draft Genome Sequence of the Radioresistant Bacterium Deinococcus grandis, Isolated from Freshwater Fish in Japan.</title>
        <authorList>
            <person name="Satoh K."/>
            <person name="Onodera T."/>
            <person name="Omoso K."/>
            <person name="Takeda-Yano K."/>
            <person name="Katayama T."/>
            <person name="Oono Y."/>
            <person name="Narumi I."/>
        </authorList>
    </citation>
    <scope>NUCLEOTIDE SEQUENCE [LARGE SCALE GENOMIC DNA]</scope>
    <source>
        <strain evidence="3">ATCC 43672</strain>
    </source>
</reference>
<keyword evidence="3" id="KW-1185">Reference proteome</keyword>
<accession>A0A117DNQ1</accession>
<feature type="transmembrane region" description="Helical" evidence="1">
    <location>
        <begin position="26"/>
        <end position="45"/>
    </location>
</feature>